<keyword evidence="2 3" id="KW-0040">ANK repeat</keyword>
<dbReference type="SMART" id="SM00248">
    <property type="entry name" value="ANK"/>
    <property type="match status" value="6"/>
</dbReference>
<evidence type="ECO:0000256" key="2">
    <source>
        <dbReference type="ARBA" id="ARBA00023043"/>
    </source>
</evidence>
<organism evidence="5 6">
    <name type="scientific">Tuber aestivum</name>
    <name type="common">summer truffle</name>
    <dbReference type="NCBI Taxonomy" id="59557"/>
    <lineage>
        <taxon>Eukaryota</taxon>
        <taxon>Fungi</taxon>
        <taxon>Dikarya</taxon>
        <taxon>Ascomycota</taxon>
        <taxon>Pezizomycotina</taxon>
        <taxon>Pezizomycetes</taxon>
        <taxon>Pezizales</taxon>
        <taxon>Tuberaceae</taxon>
        <taxon>Tuber</taxon>
    </lineage>
</organism>
<dbReference type="InterPro" id="IPR036770">
    <property type="entry name" value="Ankyrin_rpt-contain_sf"/>
</dbReference>
<keyword evidence="1" id="KW-0677">Repeat</keyword>
<sequence>MSGENSDPPESSGKAQLPFSSPLLHFSNSKIAPHILEMPLELLTMAMHHLDLEDLATLVHVSQKLRDITMPFVLQRLASDTDMPPLQWAATHRKHRLLELLLRLPGYSINENDAMHSTPLKCAVASKDPEMVNHIIGLGADVNLNSWSHGSLLHLSASRDDFEVTELLLNAGIDPNVKDSDGETPLDWVVERASWPVAQLLIRFGATINHQNSETGMTPLHRAVMDINSGNGWDMIKGLLNEGASPNILNHAWLTPLGIARRMQSYALVDLLFYYGADQGAKDLFGYGQIEGYFREIAEDRVRFSFY</sequence>
<feature type="repeat" description="ANK" evidence="3">
    <location>
        <begin position="148"/>
        <end position="180"/>
    </location>
</feature>
<dbReference type="PROSITE" id="PS50297">
    <property type="entry name" value="ANK_REP_REGION"/>
    <property type="match status" value="3"/>
</dbReference>
<gene>
    <name evidence="5" type="ORF">GSTUAT00002183001</name>
</gene>
<feature type="repeat" description="ANK" evidence="3">
    <location>
        <begin position="215"/>
        <end position="251"/>
    </location>
</feature>
<evidence type="ECO:0000313" key="5">
    <source>
        <dbReference type="EMBL" id="CUS13658.1"/>
    </source>
</evidence>
<dbReference type="Pfam" id="PF12796">
    <property type="entry name" value="Ank_2"/>
    <property type="match status" value="1"/>
</dbReference>
<feature type="repeat" description="ANK" evidence="3">
    <location>
        <begin position="181"/>
        <end position="213"/>
    </location>
</feature>
<accession>A0A292Q461</accession>
<keyword evidence="6" id="KW-1185">Reference proteome</keyword>
<dbReference type="EMBL" id="LN890968">
    <property type="protein sequence ID" value="CUS13658.1"/>
    <property type="molecule type" value="Genomic_DNA"/>
</dbReference>
<dbReference type="PROSITE" id="PS50088">
    <property type="entry name" value="ANK_REPEAT"/>
    <property type="match status" value="3"/>
</dbReference>
<dbReference type="SUPFAM" id="SSF48403">
    <property type="entry name" value="Ankyrin repeat"/>
    <property type="match status" value="1"/>
</dbReference>
<dbReference type="Proteomes" id="UP001412239">
    <property type="component" value="Unassembled WGS sequence"/>
</dbReference>
<evidence type="ECO:0000313" key="6">
    <source>
        <dbReference type="Proteomes" id="UP001412239"/>
    </source>
</evidence>
<dbReference type="InterPro" id="IPR001810">
    <property type="entry name" value="F-box_dom"/>
</dbReference>
<feature type="domain" description="F-box" evidence="4">
    <location>
        <begin position="32"/>
        <end position="77"/>
    </location>
</feature>
<dbReference type="AlphaFoldDB" id="A0A292Q461"/>
<dbReference type="CDD" id="cd09917">
    <property type="entry name" value="F-box_SF"/>
    <property type="match status" value="1"/>
</dbReference>
<reference evidence="5" key="1">
    <citation type="submission" date="2015-10" db="EMBL/GenBank/DDBJ databases">
        <authorList>
            <person name="Regsiter A."/>
            <person name="william w."/>
        </authorList>
    </citation>
    <scope>NUCLEOTIDE SEQUENCE</scope>
    <source>
        <strain evidence="5">Montdore</strain>
    </source>
</reference>
<dbReference type="PROSITE" id="PS50181">
    <property type="entry name" value="FBOX"/>
    <property type="match status" value="1"/>
</dbReference>
<dbReference type="Pfam" id="PF00646">
    <property type="entry name" value="F-box"/>
    <property type="match status" value="1"/>
</dbReference>
<evidence type="ECO:0000259" key="4">
    <source>
        <dbReference type="PROSITE" id="PS50181"/>
    </source>
</evidence>
<name>A0A292Q461_9PEZI</name>
<dbReference type="Gene3D" id="1.25.40.20">
    <property type="entry name" value="Ankyrin repeat-containing domain"/>
    <property type="match status" value="1"/>
</dbReference>
<evidence type="ECO:0000256" key="1">
    <source>
        <dbReference type="ARBA" id="ARBA00022737"/>
    </source>
</evidence>
<evidence type="ECO:0000256" key="3">
    <source>
        <dbReference type="PROSITE-ProRule" id="PRU00023"/>
    </source>
</evidence>
<dbReference type="PANTHER" id="PTHR24189:SF50">
    <property type="entry name" value="ANKYRIN REPEAT AND SOCS BOX PROTEIN 2"/>
    <property type="match status" value="1"/>
</dbReference>
<protein>
    <recommendedName>
        <fullName evidence="4">F-box domain-containing protein</fullName>
    </recommendedName>
</protein>
<dbReference type="InterPro" id="IPR050745">
    <property type="entry name" value="Multifunctional_regulatory"/>
</dbReference>
<dbReference type="PANTHER" id="PTHR24189">
    <property type="entry name" value="MYOTROPHIN"/>
    <property type="match status" value="1"/>
</dbReference>
<proteinExistence type="predicted"/>
<dbReference type="InterPro" id="IPR002110">
    <property type="entry name" value="Ankyrin_rpt"/>
</dbReference>